<gene>
    <name evidence="1" type="ORF">BN9_031220</name>
</gene>
<keyword evidence="2" id="KW-1185">Reference proteome</keyword>
<comment type="caution">
    <text evidence="1">The sequence shown here is derived from an EMBL/GenBank/DDBJ whole genome shotgun (WGS) entry which is preliminary data.</text>
</comment>
<evidence type="ECO:0000313" key="2">
    <source>
        <dbReference type="Proteomes" id="UP000053237"/>
    </source>
</evidence>
<dbReference type="AlphaFoldDB" id="A0A024G6P6"/>
<proteinExistence type="predicted"/>
<accession>A0A024G6P6</accession>
<dbReference type="Proteomes" id="UP000053237">
    <property type="component" value="Unassembled WGS sequence"/>
</dbReference>
<dbReference type="InParanoid" id="A0A024G6P6"/>
<reference evidence="1 2" key="1">
    <citation type="submission" date="2012-05" db="EMBL/GenBank/DDBJ databases">
        <title>Recombination and specialization in a pathogen metapopulation.</title>
        <authorList>
            <person name="Gardiner A."/>
            <person name="Kemen E."/>
            <person name="Schultz-Larsen T."/>
            <person name="MacLean D."/>
            <person name="Van Oosterhout C."/>
            <person name="Jones J.D.G."/>
        </authorList>
    </citation>
    <scope>NUCLEOTIDE SEQUENCE [LARGE SCALE GENOMIC DNA]</scope>
    <source>
        <strain evidence="1 2">Ac Nc2</strain>
    </source>
</reference>
<organism evidence="1 2">
    <name type="scientific">Albugo candida</name>
    <dbReference type="NCBI Taxonomy" id="65357"/>
    <lineage>
        <taxon>Eukaryota</taxon>
        <taxon>Sar</taxon>
        <taxon>Stramenopiles</taxon>
        <taxon>Oomycota</taxon>
        <taxon>Peronosporomycetes</taxon>
        <taxon>Albuginales</taxon>
        <taxon>Albuginaceae</taxon>
        <taxon>Albugo</taxon>
    </lineage>
</organism>
<evidence type="ECO:0000313" key="1">
    <source>
        <dbReference type="EMBL" id="CCI42338.1"/>
    </source>
</evidence>
<protein>
    <submittedName>
        <fullName evidence="1">Uncharacterized protein</fullName>
    </submittedName>
</protein>
<dbReference type="EMBL" id="CAIX01000032">
    <property type="protein sequence ID" value="CCI42338.1"/>
    <property type="molecule type" value="Genomic_DNA"/>
</dbReference>
<sequence>MKMIDRNTINHKSSISKLPHSLFHPSWHPSAVFRKVCSVFIVGVLKVYKNVQIAEQQCHHHYDDDYYEVPISRHCKKQSLNRATIEEVNLKRILITNVMKRHRLMATAVKRKCNKLRNKRSIDRIRRSTAWIYVLEFRPCGLTENTKAIRPHF</sequence>
<name>A0A024G6P6_9STRA</name>